<dbReference type="EMBL" id="QFNK01000147">
    <property type="protein sequence ID" value="PZO85418.1"/>
    <property type="molecule type" value="Genomic_DNA"/>
</dbReference>
<evidence type="ECO:0000313" key="3">
    <source>
        <dbReference type="Proteomes" id="UP000249557"/>
    </source>
</evidence>
<dbReference type="InterPro" id="IPR025833">
    <property type="entry name" value="GDYXXLXY"/>
</dbReference>
<feature type="chain" id="PRO_5015839447" description="GDYXXLXY protein" evidence="1">
    <location>
        <begin position="25"/>
        <end position="194"/>
    </location>
</feature>
<keyword evidence="1" id="KW-0732">Signal</keyword>
<dbReference type="AlphaFoldDB" id="A0A2W5BUV8"/>
<organism evidence="2 3">
    <name type="scientific">Micavibrio aeruginosavorus</name>
    <dbReference type="NCBI Taxonomy" id="349221"/>
    <lineage>
        <taxon>Bacteria</taxon>
        <taxon>Pseudomonadati</taxon>
        <taxon>Bdellovibrionota</taxon>
        <taxon>Bdellovibrionia</taxon>
        <taxon>Bdellovibrionales</taxon>
        <taxon>Pseudobdellovibrionaceae</taxon>
        <taxon>Micavibrio</taxon>
    </lineage>
</organism>
<reference evidence="2 3" key="1">
    <citation type="submission" date="2017-08" db="EMBL/GenBank/DDBJ databases">
        <title>Infants hospitalized years apart are colonized by the same room-sourced microbial strains.</title>
        <authorList>
            <person name="Brooks B."/>
            <person name="Olm M.R."/>
            <person name="Firek B.A."/>
            <person name="Baker R."/>
            <person name="Thomas B.C."/>
            <person name="Morowitz M.J."/>
            <person name="Banfield J.F."/>
        </authorList>
    </citation>
    <scope>NUCLEOTIDE SEQUENCE [LARGE SCALE GENOMIC DNA]</scope>
    <source>
        <strain evidence="2">S2_018_000_R2_104</strain>
    </source>
</reference>
<evidence type="ECO:0000313" key="2">
    <source>
        <dbReference type="EMBL" id="PZO85418.1"/>
    </source>
</evidence>
<comment type="caution">
    <text evidence="2">The sequence shown here is derived from an EMBL/GenBank/DDBJ whole genome shotgun (WGS) entry which is preliminary data.</text>
</comment>
<protein>
    <recommendedName>
        <fullName evidence="4">GDYXXLXY protein</fullName>
    </recommendedName>
</protein>
<dbReference type="Pfam" id="PF14345">
    <property type="entry name" value="GDYXXLXY"/>
    <property type="match status" value="1"/>
</dbReference>
<sequence length="194" mass="21798">MARYKIFAIYAALALAVAAPLVSAYVAHRAQTSYPLIRVDIEPYDPRDLMYGHYMRFAVKWSWDKNKTAAGMQDGEQCLCIGEGNINPPVSPTICPLPGEQGFSCSAILKGHLTWFPAMQDAEAGYRFTIPNDRYYVDETIALPLEKLFFEKKEGFSVGLSLRPNGTAVLEKMYVSGMPLEDYIRDNKEQLISK</sequence>
<dbReference type="Proteomes" id="UP000249557">
    <property type="component" value="Unassembled WGS sequence"/>
</dbReference>
<gene>
    <name evidence="2" type="ORF">DI626_07440</name>
</gene>
<proteinExistence type="predicted"/>
<name>A0A2W5BUV8_9BACT</name>
<accession>A0A2W5BUV8</accession>
<evidence type="ECO:0008006" key="4">
    <source>
        <dbReference type="Google" id="ProtNLM"/>
    </source>
</evidence>
<feature type="signal peptide" evidence="1">
    <location>
        <begin position="1"/>
        <end position="24"/>
    </location>
</feature>
<evidence type="ECO:0000256" key="1">
    <source>
        <dbReference type="SAM" id="SignalP"/>
    </source>
</evidence>